<dbReference type="InterPro" id="IPR003959">
    <property type="entry name" value="ATPase_AAA_core"/>
</dbReference>
<reference evidence="3 4" key="1">
    <citation type="submission" date="2015-09" db="EMBL/GenBank/DDBJ databases">
        <title>Sorangium comparison.</title>
        <authorList>
            <person name="Zaburannyi N."/>
            <person name="Bunk B."/>
            <person name="Overmann J."/>
            <person name="Mueller R."/>
        </authorList>
    </citation>
    <scope>NUCLEOTIDE SEQUENCE [LARGE SCALE GENOMIC DNA]</scope>
    <source>
        <strain evidence="3 4">So ceGT47</strain>
    </source>
</reference>
<feature type="compositionally biased region" description="Basic and acidic residues" evidence="1">
    <location>
        <begin position="9"/>
        <end position="18"/>
    </location>
</feature>
<gene>
    <name evidence="3" type="ORF">SOCEGT47_010950</name>
</gene>
<proteinExistence type="predicted"/>
<sequence length="387" mass="41960">MRLGTTDWQESRQRREGLKVGLPAGPETHDSLTSGAESCSALRAFDGSGRGLGVQSKDVVATADQVKALIRSHADGDDTRFYAIAMQVAAQAARSGHGKFAQELRELVDQVKARAKATEPVRGPKPVPLAQPRGELAGLLTVSYPKTRVSDMALPAALRTRLDRVLTEQRERDRLRQHGFSPMRKLLLVGPPGTGKTMTAAALAGELGLPLFSIQLDGLITKYMGETAAKLRVVFDAIQATRGVYLFDEFDALGGERGSKNDVGEIRRVLNSFLQFLEQDDSDSLVLGATNHVGLLDRALFRRFDAVLEYALPTQEIATRVMRDRLALLDTSSVDWSAAAHAADGLSHAEIAMACEQAAKNAILDHTTTVRDAELVAALEERRSTHA</sequence>
<dbReference type="SUPFAM" id="SSF52540">
    <property type="entry name" value="P-loop containing nucleoside triphosphate hydrolases"/>
    <property type="match status" value="1"/>
</dbReference>
<dbReference type="EMBL" id="CP012670">
    <property type="protein sequence ID" value="AUX20622.1"/>
    <property type="molecule type" value="Genomic_DNA"/>
</dbReference>
<accession>A0A4V0NCW8</accession>
<protein>
    <submittedName>
        <fullName evidence="3">ATPase</fullName>
    </submittedName>
</protein>
<feature type="domain" description="AAA+ ATPase" evidence="2">
    <location>
        <begin position="182"/>
        <end position="314"/>
    </location>
</feature>
<dbReference type="InterPro" id="IPR027417">
    <property type="entry name" value="P-loop_NTPase"/>
</dbReference>
<dbReference type="AlphaFoldDB" id="A0A4V0NCW8"/>
<dbReference type="Pfam" id="PF00004">
    <property type="entry name" value="AAA"/>
    <property type="match status" value="1"/>
</dbReference>
<dbReference type="SMART" id="SM00382">
    <property type="entry name" value="AAA"/>
    <property type="match status" value="1"/>
</dbReference>
<dbReference type="CDD" id="cd19481">
    <property type="entry name" value="RecA-like_protease"/>
    <property type="match status" value="1"/>
</dbReference>
<evidence type="ECO:0000256" key="1">
    <source>
        <dbReference type="SAM" id="MobiDB-lite"/>
    </source>
</evidence>
<dbReference type="PANTHER" id="PTHR23077:SF198">
    <property type="entry name" value="ATP-DEPENDENT ZINC METALLOPROTEASE FTSH"/>
    <property type="match status" value="1"/>
</dbReference>
<evidence type="ECO:0000313" key="3">
    <source>
        <dbReference type="EMBL" id="AUX20622.1"/>
    </source>
</evidence>
<name>A0A4V0NCW8_SORCE</name>
<dbReference type="PANTHER" id="PTHR23077">
    <property type="entry name" value="AAA-FAMILY ATPASE"/>
    <property type="match status" value="1"/>
</dbReference>
<dbReference type="GO" id="GO:0016887">
    <property type="term" value="F:ATP hydrolysis activity"/>
    <property type="evidence" value="ECO:0007669"/>
    <property type="project" value="InterPro"/>
</dbReference>
<evidence type="ECO:0000259" key="2">
    <source>
        <dbReference type="SMART" id="SM00382"/>
    </source>
</evidence>
<organism evidence="3 4">
    <name type="scientific">Sorangium cellulosum</name>
    <name type="common">Polyangium cellulosum</name>
    <dbReference type="NCBI Taxonomy" id="56"/>
    <lineage>
        <taxon>Bacteria</taxon>
        <taxon>Pseudomonadati</taxon>
        <taxon>Myxococcota</taxon>
        <taxon>Polyangia</taxon>
        <taxon>Polyangiales</taxon>
        <taxon>Polyangiaceae</taxon>
        <taxon>Sorangium</taxon>
    </lineage>
</organism>
<dbReference type="GO" id="GO:0005524">
    <property type="term" value="F:ATP binding"/>
    <property type="evidence" value="ECO:0007669"/>
    <property type="project" value="InterPro"/>
</dbReference>
<dbReference type="Gene3D" id="3.40.50.300">
    <property type="entry name" value="P-loop containing nucleotide triphosphate hydrolases"/>
    <property type="match status" value="1"/>
</dbReference>
<dbReference type="Proteomes" id="UP000295781">
    <property type="component" value="Chromosome"/>
</dbReference>
<dbReference type="InterPro" id="IPR003593">
    <property type="entry name" value="AAA+_ATPase"/>
</dbReference>
<dbReference type="InterPro" id="IPR050168">
    <property type="entry name" value="AAA_ATPase_domain"/>
</dbReference>
<feature type="region of interest" description="Disordered" evidence="1">
    <location>
        <begin position="1"/>
        <end position="35"/>
    </location>
</feature>
<evidence type="ECO:0000313" key="4">
    <source>
        <dbReference type="Proteomes" id="UP000295781"/>
    </source>
</evidence>